<keyword evidence="4 6" id="KW-0443">Lipid metabolism</keyword>
<dbReference type="SUPFAM" id="SSF51695">
    <property type="entry name" value="PLC-like phosphodiesterases"/>
    <property type="match status" value="1"/>
</dbReference>
<dbReference type="Gene3D" id="2.30.29.30">
    <property type="entry name" value="Pleckstrin-homology domain (PH domain)/Phosphotyrosine-binding domain (PTB)"/>
    <property type="match status" value="1"/>
</dbReference>
<comment type="catalytic activity">
    <reaction evidence="6">
        <text>a 1,2-diacyl-sn-glycero-3-phospho-(1D-myo-inositol-4,5-bisphosphate) + H2O = 1D-myo-inositol 1,4,5-trisphosphate + a 1,2-diacyl-sn-glycerol + H(+)</text>
        <dbReference type="Rhea" id="RHEA:33179"/>
        <dbReference type="ChEBI" id="CHEBI:15377"/>
        <dbReference type="ChEBI" id="CHEBI:15378"/>
        <dbReference type="ChEBI" id="CHEBI:17815"/>
        <dbReference type="ChEBI" id="CHEBI:58456"/>
        <dbReference type="ChEBI" id="CHEBI:203600"/>
        <dbReference type="EC" id="3.1.4.11"/>
    </reaction>
</comment>
<proteinExistence type="predicted"/>
<dbReference type="InterPro" id="IPR001192">
    <property type="entry name" value="PI-PLC_fam"/>
</dbReference>
<feature type="compositionally biased region" description="Low complexity" evidence="7">
    <location>
        <begin position="36"/>
        <end position="62"/>
    </location>
</feature>
<keyword evidence="2 6" id="KW-0378">Hydrolase</keyword>
<evidence type="ECO:0000313" key="9">
    <source>
        <dbReference type="EMBL" id="KOS12676.1"/>
    </source>
</evidence>
<dbReference type="InterPro" id="IPR001711">
    <property type="entry name" value="PLipase_C_Pinositol-sp_Y"/>
</dbReference>
<dbReference type="Proteomes" id="UP000037751">
    <property type="component" value="Unassembled WGS sequence"/>
</dbReference>
<dbReference type="InterPro" id="IPR017946">
    <property type="entry name" value="PLC-like_Pdiesterase_TIM-brl"/>
</dbReference>
<keyword evidence="3 6" id="KW-0442">Lipid degradation</keyword>
<evidence type="ECO:0000256" key="1">
    <source>
        <dbReference type="ARBA" id="ARBA00012368"/>
    </source>
</evidence>
<gene>
    <name evidence="9" type="ORF">Malapachy_0396</name>
</gene>
<evidence type="ECO:0000259" key="8">
    <source>
        <dbReference type="PROSITE" id="PS50008"/>
    </source>
</evidence>
<dbReference type="InterPro" id="IPR011993">
    <property type="entry name" value="PH-like_dom_sf"/>
</dbReference>
<dbReference type="InterPro" id="IPR011992">
    <property type="entry name" value="EF-hand-dom_pair"/>
</dbReference>
<dbReference type="Gene3D" id="1.10.238.10">
    <property type="entry name" value="EF-hand"/>
    <property type="match status" value="1"/>
</dbReference>
<dbReference type="InterPro" id="IPR000008">
    <property type="entry name" value="C2_dom"/>
</dbReference>
<dbReference type="SUPFAM" id="SSF49562">
    <property type="entry name" value="C2 domain (Calcium/lipid-binding domain, CaLB)"/>
    <property type="match status" value="1"/>
</dbReference>
<dbReference type="SUPFAM" id="SSF50729">
    <property type="entry name" value="PH domain-like"/>
    <property type="match status" value="1"/>
</dbReference>
<reference evidence="9 10" key="1">
    <citation type="submission" date="2015-07" db="EMBL/GenBank/DDBJ databases">
        <title>Draft Genome Sequence of Malassezia furfur CBS1878 and Malassezia pachydermatis CBS1879.</title>
        <authorList>
            <person name="Triana S."/>
            <person name="Ohm R."/>
            <person name="Gonzalez A."/>
            <person name="DeCock H."/>
            <person name="Restrepo S."/>
            <person name="Celis A."/>
        </authorList>
    </citation>
    <scope>NUCLEOTIDE SEQUENCE [LARGE SCALE GENOMIC DNA]</scope>
    <source>
        <strain evidence="9 10">CBS 1879</strain>
    </source>
</reference>
<evidence type="ECO:0000256" key="5">
    <source>
        <dbReference type="ARBA" id="ARBA00023224"/>
    </source>
</evidence>
<dbReference type="AlphaFoldDB" id="A0A0M8MHP4"/>
<dbReference type="SMART" id="SM00148">
    <property type="entry name" value="PLCXc"/>
    <property type="match status" value="1"/>
</dbReference>
<evidence type="ECO:0000256" key="3">
    <source>
        <dbReference type="ARBA" id="ARBA00022963"/>
    </source>
</evidence>
<dbReference type="VEuPathDB" id="FungiDB:Malapachy_0396"/>
<dbReference type="Gene3D" id="3.20.20.190">
    <property type="entry name" value="Phosphatidylinositol (PI) phosphodiesterase"/>
    <property type="match status" value="1"/>
</dbReference>
<feature type="region of interest" description="Disordered" evidence="7">
    <location>
        <begin position="1"/>
        <end position="66"/>
    </location>
</feature>
<dbReference type="InterPro" id="IPR015359">
    <property type="entry name" value="PLC_EF-hand-like"/>
</dbReference>
<keyword evidence="10" id="KW-1185">Reference proteome</keyword>
<dbReference type="Gene3D" id="2.60.40.150">
    <property type="entry name" value="C2 domain"/>
    <property type="match status" value="1"/>
</dbReference>
<evidence type="ECO:0000256" key="2">
    <source>
        <dbReference type="ARBA" id="ARBA00022801"/>
    </source>
</evidence>
<dbReference type="InterPro" id="IPR035892">
    <property type="entry name" value="C2_domain_sf"/>
</dbReference>
<dbReference type="OrthoDB" id="269822at2759"/>
<name>A0A0M8MHP4_9BASI</name>
<dbReference type="PROSITE" id="PS50007">
    <property type="entry name" value="PIPLC_X_DOMAIN"/>
    <property type="match status" value="1"/>
</dbReference>
<protein>
    <recommendedName>
        <fullName evidence="1 6">Phosphoinositide phospholipase C</fullName>
        <ecNumber evidence="1 6">3.1.4.11</ecNumber>
    </recommendedName>
</protein>
<dbReference type="PROSITE" id="PS50008">
    <property type="entry name" value="PIPLC_Y_DOMAIN"/>
    <property type="match status" value="1"/>
</dbReference>
<dbReference type="RefSeq" id="XP_017990308.1">
    <property type="nucleotide sequence ID" value="XM_018134917.1"/>
</dbReference>
<dbReference type="GO" id="GO:0051209">
    <property type="term" value="P:release of sequestered calcium ion into cytosol"/>
    <property type="evidence" value="ECO:0007669"/>
    <property type="project" value="TreeGrafter"/>
</dbReference>
<dbReference type="STRING" id="77020.A0A0M8MHP4"/>
<feature type="domain" description="PI-PLC Y-box" evidence="8">
    <location>
        <begin position="614"/>
        <end position="731"/>
    </location>
</feature>
<dbReference type="PRINTS" id="PR00390">
    <property type="entry name" value="PHPHLIPASEC"/>
</dbReference>
<dbReference type="InterPro" id="IPR000909">
    <property type="entry name" value="PLipase_C_PInositol-sp_X_dom"/>
</dbReference>
<dbReference type="CDD" id="cd00275">
    <property type="entry name" value="C2_PLC_like"/>
    <property type="match status" value="1"/>
</dbReference>
<dbReference type="GeneID" id="28726792"/>
<dbReference type="SMART" id="SM00149">
    <property type="entry name" value="PLCYc"/>
    <property type="match status" value="1"/>
</dbReference>
<dbReference type="Pfam" id="PF00387">
    <property type="entry name" value="PI-PLC-Y"/>
    <property type="match status" value="1"/>
</dbReference>
<dbReference type="EMBL" id="LGAV01000010">
    <property type="protein sequence ID" value="KOS12676.1"/>
    <property type="molecule type" value="Genomic_DNA"/>
</dbReference>
<organism evidence="9 10">
    <name type="scientific">Malassezia pachydermatis</name>
    <dbReference type="NCBI Taxonomy" id="77020"/>
    <lineage>
        <taxon>Eukaryota</taxon>
        <taxon>Fungi</taxon>
        <taxon>Dikarya</taxon>
        <taxon>Basidiomycota</taxon>
        <taxon>Ustilaginomycotina</taxon>
        <taxon>Malasseziomycetes</taxon>
        <taxon>Malasseziales</taxon>
        <taxon>Malasseziaceae</taxon>
        <taxon>Malassezia</taxon>
    </lineage>
</organism>
<dbReference type="CDD" id="cd13360">
    <property type="entry name" value="PH_PLC_fungal"/>
    <property type="match status" value="1"/>
</dbReference>
<evidence type="ECO:0000256" key="7">
    <source>
        <dbReference type="SAM" id="MobiDB-lite"/>
    </source>
</evidence>
<accession>A0A0M8MHP4</accession>
<dbReference type="GO" id="GO:0004435">
    <property type="term" value="F:phosphatidylinositol-4,5-bisphosphate phospholipase C activity"/>
    <property type="evidence" value="ECO:0007669"/>
    <property type="project" value="UniProtKB-EC"/>
</dbReference>
<dbReference type="EC" id="3.1.4.11" evidence="1 6"/>
<dbReference type="SMART" id="SM00239">
    <property type="entry name" value="C2"/>
    <property type="match status" value="1"/>
</dbReference>
<sequence>MGTPAAGVIEAQVGPIPIRLPEPVARRRRSESWGQASPPSASPAPTMGNSTNGSPSTSPGPNVMYSGSAPTSLRTFGGLPARYAAWKQSTRAFRAMRSDPPKSSSLASPPIFNATVTGPLEPLDTLVPSALRAGEVMLKVTQNKVAERTFRVDAESTCIVWDSKRGNSVPLYAIRDVRIGDTAQSYRHALQISDAHEPRWISIIYQAERGYKAVHVVALSDESLQRWRDTLLRILAQWQAMTSGRVAASRAQSDWLEASWLHSSQALDLPAVQRLCQRMGLQVAPSEISVLFSQADREHAGVLHFDAFQQFVTLLKRRADLEALFAQWAENDVLSYESFVTFLRQEQGEFGWSDATIARLYHRYHVAHVDGFIAFLTSRDNATPAPRPVHGVFPVDATMRLDEPLSHYYISSSHNTYLEGGQWKGDSTVEGYVRALQQGARSVELDCWDGPNGQPQVTHGHTLTGRVPLDDVVAAIAQYAFVTSPYPLILSLEVHNDVAQQITLAHILRSRLGEMLVTAPLPDVVPGNLPSPEQLRYRILVKCKNYELVPTSTMPDNEDHSDSSSAYSTTSSTISASASTGSESDSLLERTLVRLARHRRSAPEVKSRPMAQELVSLLIYTVGVPCRGLNKKEVYDIEHMISLSERKARRLIRESATALIKHNLTHLTRVYPSMTKLSRVTSSANFAPTDMWAAGCQLVALNWQTRDAGMAQNLALFAGSPGYVLKPEALRLRSHVKNAPGSVLVRTALTIVSGQQLPCRQREEAATCPFVSVHLETPALWGTQEKVTLATPTAATTTSRLSMRTPTVLSNGLAPQWHTTCYLDVPVPLGLDSAAWLAQRSRHASAEHQAIVLHEATRGQLDLCLVHLQVWDDQPNGPVLIARRTISLGRLGRGHRHVALHDAQLAPMLYASLCIHTSHTLVGETTPPTVPTTKAS</sequence>
<dbReference type="GO" id="GO:0048015">
    <property type="term" value="P:phosphatidylinositol-mediated signaling"/>
    <property type="evidence" value="ECO:0007669"/>
    <property type="project" value="TreeGrafter"/>
</dbReference>
<keyword evidence="5" id="KW-0807">Transducer</keyword>
<dbReference type="GO" id="GO:0016042">
    <property type="term" value="P:lipid catabolic process"/>
    <property type="evidence" value="ECO:0007669"/>
    <property type="project" value="UniProtKB-KW"/>
</dbReference>
<dbReference type="CDD" id="cd08598">
    <property type="entry name" value="PI-PLC1c_yeast"/>
    <property type="match status" value="1"/>
</dbReference>
<dbReference type="PANTHER" id="PTHR10336">
    <property type="entry name" value="PHOSPHOINOSITIDE-SPECIFIC PHOSPHOLIPASE C FAMILY PROTEIN"/>
    <property type="match status" value="1"/>
</dbReference>
<dbReference type="SUPFAM" id="SSF47473">
    <property type="entry name" value="EF-hand"/>
    <property type="match status" value="1"/>
</dbReference>
<feature type="compositionally biased region" description="Low complexity" evidence="7">
    <location>
        <begin position="563"/>
        <end position="585"/>
    </location>
</feature>
<feature type="region of interest" description="Disordered" evidence="7">
    <location>
        <begin position="551"/>
        <end position="585"/>
    </location>
</feature>
<dbReference type="Pfam" id="PF09279">
    <property type="entry name" value="EF-hand_like"/>
    <property type="match status" value="1"/>
</dbReference>
<evidence type="ECO:0000313" key="10">
    <source>
        <dbReference type="Proteomes" id="UP000037751"/>
    </source>
</evidence>
<evidence type="ECO:0000256" key="6">
    <source>
        <dbReference type="RuleBase" id="RU361133"/>
    </source>
</evidence>
<dbReference type="InterPro" id="IPR037755">
    <property type="entry name" value="Plc1_PH"/>
</dbReference>
<dbReference type="Pfam" id="PF00388">
    <property type="entry name" value="PI-PLC-X"/>
    <property type="match status" value="1"/>
</dbReference>
<comment type="caution">
    <text evidence="9">The sequence shown here is derived from an EMBL/GenBank/DDBJ whole genome shotgun (WGS) entry which is preliminary data.</text>
</comment>
<evidence type="ECO:0000256" key="4">
    <source>
        <dbReference type="ARBA" id="ARBA00023098"/>
    </source>
</evidence>
<dbReference type="PANTHER" id="PTHR10336:SF36">
    <property type="entry name" value="1-PHOSPHATIDYLINOSITOL 4,5-BISPHOSPHATE PHOSPHODIESTERASE BETA-4"/>
    <property type="match status" value="1"/>
</dbReference>